<dbReference type="EMBL" id="CAJPIJ010000162">
    <property type="protein sequence ID" value="CAG1997870.1"/>
    <property type="molecule type" value="Genomic_DNA"/>
</dbReference>
<proteinExistence type="predicted"/>
<evidence type="ECO:0000313" key="1">
    <source>
        <dbReference type="EMBL" id="CAG1997870.1"/>
    </source>
</evidence>
<dbReference type="EMBL" id="CAAKMV010000033">
    <property type="protein sequence ID" value="VIO52492.1"/>
    <property type="molecule type" value="Genomic_DNA"/>
</dbReference>
<accession>A0A4V6J738</accession>
<gene>
    <name evidence="2" type="ORF">FUG_LOCUS34945</name>
    <name evidence="1" type="ORF">MDCFG202_LOCUS434162</name>
</gene>
<evidence type="ECO:0000313" key="2">
    <source>
        <dbReference type="EMBL" id="VIO52492.1"/>
    </source>
</evidence>
<organism evidence="1 3">
    <name type="scientific">Gibberella zeae</name>
    <name type="common">Wheat head blight fungus</name>
    <name type="synonym">Fusarium graminearum</name>
    <dbReference type="NCBI Taxonomy" id="5518"/>
    <lineage>
        <taxon>Eukaryota</taxon>
        <taxon>Fungi</taxon>
        <taxon>Dikarya</taxon>
        <taxon>Ascomycota</taxon>
        <taxon>Pezizomycotina</taxon>
        <taxon>Sordariomycetes</taxon>
        <taxon>Hypocreomycetidae</taxon>
        <taxon>Hypocreales</taxon>
        <taxon>Nectriaceae</taxon>
        <taxon>Fusarium</taxon>
    </lineage>
</organism>
<dbReference type="AlphaFoldDB" id="A0A4V6J738"/>
<sequence>MAKEFPGRRHRIAISSSGRGCDMKKLKAFPPGRAGVMSRTRAIGTVEEMVLVDGRNVPRTI</sequence>
<name>A0A4V6J738_GIBZA</name>
<dbReference type="Proteomes" id="UP000746612">
    <property type="component" value="Unassembled WGS sequence"/>
</dbReference>
<reference evidence="2" key="1">
    <citation type="submission" date="2019-04" db="EMBL/GenBank/DDBJ databases">
        <authorList>
            <person name="Melise S."/>
            <person name="Noan J."/>
            <person name="Okalmin O."/>
        </authorList>
    </citation>
    <scope>NUCLEOTIDE SEQUENCE</scope>
    <source>
        <strain evidence="2">FN9</strain>
    </source>
</reference>
<protein>
    <submittedName>
        <fullName evidence="1">Uncharacterized protein</fullName>
    </submittedName>
</protein>
<evidence type="ECO:0000313" key="3">
    <source>
        <dbReference type="Proteomes" id="UP000746612"/>
    </source>
</evidence>
<reference evidence="1" key="2">
    <citation type="submission" date="2021-03" db="EMBL/GenBank/DDBJ databases">
        <authorList>
            <person name="Alouane T."/>
            <person name="Langin T."/>
            <person name="Bonhomme L."/>
        </authorList>
    </citation>
    <scope>NUCLEOTIDE SEQUENCE</scope>
    <source>
        <strain evidence="1">MDC_Fg202</strain>
    </source>
</reference>